<dbReference type="PANTHER" id="PTHR45772:SF2">
    <property type="entry name" value="ABC TRANSPORTER ATP-BINDING PROTEIN"/>
    <property type="match status" value="1"/>
</dbReference>
<dbReference type="InterPro" id="IPR027417">
    <property type="entry name" value="P-loop_NTPase"/>
</dbReference>
<evidence type="ECO:0000256" key="2">
    <source>
        <dbReference type="ARBA" id="ARBA00022741"/>
    </source>
</evidence>
<name>A0ABV4ERI1_BRAEL</name>
<keyword evidence="1" id="KW-0813">Transport</keyword>
<dbReference type="CDD" id="cd03219">
    <property type="entry name" value="ABC_Mj1267_LivG_branched"/>
    <property type="match status" value="1"/>
</dbReference>
<dbReference type="Proteomes" id="UP001565471">
    <property type="component" value="Unassembled WGS sequence"/>
</dbReference>
<dbReference type="Gene3D" id="3.40.50.300">
    <property type="entry name" value="P-loop containing nucleotide triphosphate hydrolases"/>
    <property type="match status" value="1"/>
</dbReference>
<sequence>MFDSLPDPLLRVDNLVRRFGGITATDNLSMEVVPGELHAIIGPNGAGKTTLISQLTGQVMPNSGTIRFAGRDVTNLPSYKRSRLGLARSFQITSLLKDFSAIDNVALAAQAHDGHSFRFWGNARKERHLRESARAALERVGLGARADIVVSQLSHGEQRELELAVALATRPQLLLLDEPMAGLGVTESARMVALLKELRKEVTIVLVEHDMEAVFALADRITVLVYGRVIACDVPDAIRKHDEVKRAYLGEQHAVTRHG</sequence>
<feature type="domain" description="ABC transporter" evidence="5">
    <location>
        <begin position="10"/>
        <end position="251"/>
    </location>
</feature>
<dbReference type="Pfam" id="PF12399">
    <property type="entry name" value="BCA_ABC_TP_C"/>
    <property type="match status" value="1"/>
</dbReference>
<gene>
    <name evidence="6" type="ORF">ABIF29_000551</name>
</gene>
<evidence type="ECO:0000313" key="6">
    <source>
        <dbReference type="EMBL" id="MEY9313752.1"/>
    </source>
</evidence>
<dbReference type="PANTHER" id="PTHR45772">
    <property type="entry name" value="CONSERVED COMPONENT OF ABC TRANSPORTER FOR NATURAL AMINO ACIDS-RELATED"/>
    <property type="match status" value="1"/>
</dbReference>
<comment type="caution">
    <text evidence="6">The sequence shown here is derived from an EMBL/GenBank/DDBJ whole genome shotgun (WGS) entry which is preliminary data.</text>
</comment>
<comment type="function">
    <text evidence="4">Involved in beta-(1--&gt;2)glucan export. Transmembrane domains (TMD) form a pore in the inner membrane and the ATP-binding domain (NBD) is responsible for energy generation.</text>
</comment>
<accession>A0ABV4ERI1</accession>
<proteinExistence type="predicted"/>
<dbReference type="PROSITE" id="PS50893">
    <property type="entry name" value="ABC_TRANSPORTER_2"/>
    <property type="match status" value="1"/>
</dbReference>
<keyword evidence="3 6" id="KW-0067">ATP-binding</keyword>
<protein>
    <submittedName>
        <fullName evidence="6">Branched-chain amino acid transport system ATP-binding protein</fullName>
    </submittedName>
</protein>
<organism evidence="6 7">
    <name type="scientific">Bradyrhizobium elkanii</name>
    <dbReference type="NCBI Taxonomy" id="29448"/>
    <lineage>
        <taxon>Bacteria</taxon>
        <taxon>Pseudomonadati</taxon>
        <taxon>Pseudomonadota</taxon>
        <taxon>Alphaproteobacteria</taxon>
        <taxon>Hyphomicrobiales</taxon>
        <taxon>Nitrobacteraceae</taxon>
        <taxon>Bradyrhizobium</taxon>
    </lineage>
</organism>
<dbReference type="InterPro" id="IPR003439">
    <property type="entry name" value="ABC_transporter-like_ATP-bd"/>
</dbReference>
<evidence type="ECO:0000259" key="5">
    <source>
        <dbReference type="PROSITE" id="PS50893"/>
    </source>
</evidence>
<evidence type="ECO:0000256" key="1">
    <source>
        <dbReference type="ARBA" id="ARBA00022448"/>
    </source>
</evidence>
<evidence type="ECO:0000313" key="7">
    <source>
        <dbReference type="Proteomes" id="UP001565471"/>
    </source>
</evidence>
<evidence type="ECO:0000256" key="4">
    <source>
        <dbReference type="ARBA" id="ARBA00024722"/>
    </source>
</evidence>
<dbReference type="InterPro" id="IPR003593">
    <property type="entry name" value="AAA+_ATPase"/>
</dbReference>
<dbReference type="SMART" id="SM00382">
    <property type="entry name" value="AAA"/>
    <property type="match status" value="1"/>
</dbReference>
<dbReference type="InterPro" id="IPR051120">
    <property type="entry name" value="ABC_AA/LPS_Transport"/>
</dbReference>
<reference evidence="6 7" key="1">
    <citation type="submission" date="2024-07" db="EMBL/GenBank/DDBJ databases">
        <title>Genomic Encyclopedia of Type Strains, Phase V (KMG-V): Genome sequencing to study the core and pangenomes of soil and plant-associated prokaryotes.</title>
        <authorList>
            <person name="Whitman W."/>
        </authorList>
    </citation>
    <scope>NUCLEOTIDE SEQUENCE [LARGE SCALE GENOMIC DNA]</scope>
    <source>
        <strain evidence="6 7">USDA 415</strain>
    </source>
</reference>
<dbReference type="SUPFAM" id="SSF52540">
    <property type="entry name" value="P-loop containing nucleoside triphosphate hydrolases"/>
    <property type="match status" value="1"/>
</dbReference>
<keyword evidence="7" id="KW-1185">Reference proteome</keyword>
<dbReference type="EMBL" id="JBGBZA010000002">
    <property type="protein sequence ID" value="MEY9313752.1"/>
    <property type="molecule type" value="Genomic_DNA"/>
</dbReference>
<dbReference type="GO" id="GO:0005524">
    <property type="term" value="F:ATP binding"/>
    <property type="evidence" value="ECO:0007669"/>
    <property type="project" value="UniProtKB-KW"/>
</dbReference>
<dbReference type="InterPro" id="IPR032823">
    <property type="entry name" value="BCA_ABC_TP_C"/>
</dbReference>
<evidence type="ECO:0000256" key="3">
    <source>
        <dbReference type="ARBA" id="ARBA00022840"/>
    </source>
</evidence>
<dbReference type="Pfam" id="PF00005">
    <property type="entry name" value="ABC_tran"/>
    <property type="match status" value="1"/>
</dbReference>
<keyword evidence="2" id="KW-0547">Nucleotide-binding</keyword>